<reference evidence="1 2" key="2">
    <citation type="journal article" date="2022" name="Mol. Ecol. Resour.">
        <title>The genomes of chicory, endive, great burdock and yacon provide insights into Asteraceae paleo-polyploidization history and plant inulin production.</title>
        <authorList>
            <person name="Fan W."/>
            <person name="Wang S."/>
            <person name="Wang H."/>
            <person name="Wang A."/>
            <person name="Jiang F."/>
            <person name="Liu H."/>
            <person name="Zhao H."/>
            <person name="Xu D."/>
            <person name="Zhang Y."/>
        </authorList>
    </citation>
    <scope>NUCLEOTIDE SEQUENCE [LARGE SCALE GENOMIC DNA]</scope>
    <source>
        <strain evidence="2">cv. Niubang</strain>
    </source>
</reference>
<dbReference type="EMBL" id="CM042063">
    <property type="protein sequence ID" value="KAI3668184.1"/>
    <property type="molecule type" value="Genomic_DNA"/>
</dbReference>
<reference evidence="2" key="1">
    <citation type="journal article" date="2022" name="Mol. Ecol. Resour.">
        <title>The genomes of chicory, endive, great burdock and yacon provide insights into Asteraceae palaeo-polyploidization history and plant inulin production.</title>
        <authorList>
            <person name="Fan W."/>
            <person name="Wang S."/>
            <person name="Wang H."/>
            <person name="Wang A."/>
            <person name="Jiang F."/>
            <person name="Liu H."/>
            <person name="Zhao H."/>
            <person name="Xu D."/>
            <person name="Zhang Y."/>
        </authorList>
    </citation>
    <scope>NUCLEOTIDE SEQUENCE [LARGE SCALE GENOMIC DNA]</scope>
    <source>
        <strain evidence="2">cv. Niubang</strain>
    </source>
</reference>
<evidence type="ECO:0000313" key="2">
    <source>
        <dbReference type="Proteomes" id="UP001055879"/>
    </source>
</evidence>
<keyword evidence="2" id="KW-1185">Reference proteome</keyword>
<protein>
    <submittedName>
        <fullName evidence="1">Uncharacterized protein</fullName>
    </submittedName>
</protein>
<proteinExistence type="predicted"/>
<comment type="caution">
    <text evidence="1">The sequence shown here is derived from an EMBL/GenBank/DDBJ whole genome shotgun (WGS) entry which is preliminary data.</text>
</comment>
<gene>
    <name evidence="1" type="ORF">L6452_43261</name>
</gene>
<dbReference type="Proteomes" id="UP001055879">
    <property type="component" value="Linkage Group LG17"/>
</dbReference>
<accession>A0ACB8XL44</accession>
<evidence type="ECO:0000313" key="1">
    <source>
        <dbReference type="EMBL" id="KAI3668184.1"/>
    </source>
</evidence>
<sequence length="97" mass="10936">MAGANSVLGDMENGQCSEENIVASGYEKKSSSQVQVANKKTSVFKSSSFTISNHSCHKHRLPTPLRFLLLLPHCFLLLRKLKDSDFNLSGGKRRYYW</sequence>
<name>A0ACB8XL44_ARCLA</name>
<organism evidence="1 2">
    <name type="scientific">Arctium lappa</name>
    <name type="common">Greater burdock</name>
    <name type="synonym">Lappa major</name>
    <dbReference type="NCBI Taxonomy" id="4217"/>
    <lineage>
        <taxon>Eukaryota</taxon>
        <taxon>Viridiplantae</taxon>
        <taxon>Streptophyta</taxon>
        <taxon>Embryophyta</taxon>
        <taxon>Tracheophyta</taxon>
        <taxon>Spermatophyta</taxon>
        <taxon>Magnoliopsida</taxon>
        <taxon>eudicotyledons</taxon>
        <taxon>Gunneridae</taxon>
        <taxon>Pentapetalae</taxon>
        <taxon>asterids</taxon>
        <taxon>campanulids</taxon>
        <taxon>Asterales</taxon>
        <taxon>Asteraceae</taxon>
        <taxon>Carduoideae</taxon>
        <taxon>Cardueae</taxon>
        <taxon>Arctiinae</taxon>
        <taxon>Arctium</taxon>
    </lineage>
</organism>